<feature type="non-terminal residue" evidence="7">
    <location>
        <position position="1"/>
    </location>
</feature>
<organism evidence="7 8">
    <name type="scientific">Pelotomaculum isophthalicicum JI</name>
    <dbReference type="NCBI Taxonomy" id="947010"/>
    <lineage>
        <taxon>Bacteria</taxon>
        <taxon>Bacillati</taxon>
        <taxon>Bacillota</taxon>
        <taxon>Clostridia</taxon>
        <taxon>Eubacteriales</taxon>
        <taxon>Desulfotomaculaceae</taxon>
        <taxon>Pelotomaculum</taxon>
    </lineage>
</organism>
<dbReference type="GO" id="GO:0006355">
    <property type="term" value="P:regulation of DNA-templated transcription"/>
    <property type="evidence" value="ECO:0007669"/>
    <property type="project" value="InterPro"/>
</dbReference>
<dbReference type="SUPFAM" id="SSF52540">
    <property type="entry name" value="P-loop containing nucleoside triphosphate hydrolases"/>
    <property type="match status" value="1"/>
</dbReference>
<dbReference type="Pfam" id="PF00158">
    <property type="entry name" value="Sigma54_activat"/>
    <property type="match status" value="1"/>
</dbReference>
<dbReference type="SUPFAM" id="SSF46689">
    <property type="entry name" value="Homeodomain-like"/>
    <property type="match status" value="1"/>
</dbReference>
<gene>
    <name evidence="7" type="ORF">L7E55_16810</name>
</gene>
<dbReference type="GO" id="GO:0005524">
    <property type="term" value="F:ATP binding"/>
    <property type="evidence" value="ECO:0007669"/>
    <property type="project" value="UniProtKB-KW"/>
</dbReference>
<dbReference type="InterPro" id="IPR025943">
    <property type="entry name" value="Sigma_54_int_dom_ATP-bd_2"/>
</dbReference>
<dbReference type="PROSITE" id="PS00676">
    <property type="entry name" value="SIGMA54_INTERACT_2"/>
    <property type="match status" value="1"/>
</dbReference>
<dbReference type="CDD" id="cd00009">
    <property type="entry name" value="AAA"/>
    <property type="match status" value="1"/>
</dbReference>
<dbReference type="RefSeq" id="WP_277445521.1">
    <property type="nucleotide sequence ID" value="NZ_JAKOAV010000056.1"/>
</dbReference>
<evidence type="ECO:0000313" key="8">
    <source>
        <dbReference type="Proteomes" id="UP001154312"/>
    </source>
</evidence>
<dbReference type="GO" id="GO:0043565">
    <property type="term" value="F:sequence-specific DNA binding"/>
    <property type="evidence" value="ECO:0007669"/>
    <property type="project" value="InterPro"/>
</dbReference>
<dbReference type="InterPro" id="IPR002197">
    <property type="entry name" value="HTH_Fis"/>
</dbReference>
<protein>
    <submittedName>
        <fullName evidence="7">Sigma 54-interacting transcriptional regulator</fullName>
    </submittedName>
</protein>
<name>A0A9X4JUW7_9FIRM</name>
<dbReference type="InterPro" id="IPR002078">
    <property type="entry name" value="Sigma_54_int"/>
</dbReference>
<reference evidence="7" key="1">
    <citation type="submission" date="2022-02" db="EMBL/GenBank/DDBJ databases">
        <authorList>
            <person name="Leng L."/>
        </authorList>
    </citation>
    <scope>NUCLEOTIDE SEQUENCE</scope>
    <source>
        <strain evidence="7">JI</strain>
    </source>
</reference>
<dbReference type="AlphaFoldDB" id="A0A9X4JUW7"/>
<evidence type="ECO:0000256" key="4">
    <source>
        <dbReference type="ARBA" id="ARBA00023125"/>
    </source>
</evidence>
<dbReference type="InterPro" id="IPR027417">
    <property type="entry name" value="P-loop_NTPase"/>
</dbReference>
<dbReference type="Gene3D" id="3.40.50.300">
    <property type="entry name" value="P-loop containing nucleotide triphosphate hydrolases"/>
    <property type="match status" value="1"/>
</dbReference>
<dbReference type="EMBL" id="JAKOAV010000056">
    <property type="protein sequence ID" value="MDF9409985.1"/>
    <property type="molecule type" value="Genomic_DNA"/>
</dbReference>
<evidence type="ECO:0000256" key="5">
    <source>
        <dbReference type="ARBA" id="ARBA00023163"/>
    </source>
</evidence>
<keyword evidence="1" id="KW-0547">Nucleotide-binding</keyword>
<evidence type="ECO:0000256" key="2">
    <source>
        <dbReference type="ARBA" id="ARBA00022840"/>
    </source>
</evidence>
<keyword evidence="8" id="KW-1185">Reference proteome</keyword>
<dbReference type="InterPro" id="IPR058031">
    <property type="entry name" value="AAA_lid_NorR"/>
</dbReference>
<sequence length="243" mass="27749">KAGLFELAHGGTIFLDEIGEMPLDVQAKLLRVIQEKEVRRVGGERLVLIDVRIIAATHRDLRELLAEGKFRQDLFYRLDILRLVLPALRQRIEDIYCLSLEIMNKNSELPLKQKKLLANYLAEQTNYNWPGNVRELENKVRRLVVLTKGLTEDELKGQVKNLFSYCNSLTTKTLPVDNINVTVTVQGNFKEMVDDAEKQILRHVLDSCGGDRTKASRKLGIGRTTLWRKLAEVDAQASVNDIR</sequence>
<keyword evidence="2" id="KW-0067">ATP-binding</keyword>
<dbReference type="PANTHER" id="PTHR32071">
    <property type="entry name" value="TRANSCRIPTIONAL REGULATORY PROTEIN"/>
    <property type="match status" value="1"/>
</dbReference>
<keyword evidence="4" id="KW-0238">DNA-binding</keyword>
<dbReference type="Gene3D" id="1.10.8.60">
    <property type="match status" value="1"/>
</dbReference>
<proteinExistence type="predicted"/>
<evidence type="ECO:0000259" key="6">
    <source>
        <dbReference type="PROSITE" id="PS50045"/>
    </source>
</evidence>
<dbReference type="Pfam" id="PF02954">
    <property type="entry name" value="HTH_8"/>
    <property type="match status" value="1"/>
</dbReference>
<dbReference type="PROSITE" id="PS00688">
    <property type="entry name" value="SIGMA54_INTERACT_3"/>
    <property type="match status" value="1"/>
</dbReference>
<feature type="domain" description="Sigma-54 factor interaction" evidence="6">
    <location>
        <begin position="1"/>
        <end position="145"/>
    </location>
</feature>
<dbReference type="Gene3D" id="1.10.10.60">
    <property type="entry name" value="Homeodomain-like"/>
    <property type="match status" value="1"/>
</dbReference>
<keyword evidence="5" id="KW-0804">Transcription</keyword>
<dbReference type="PROSITE" id="PS50045">
    <property type="entry name" value="SIGMA54_INTERACT_4"/>
    <property type="match status" value="1"/>
</dbReference>
<keyword evidence="3" id="KW-0805">Transcription regulation</keyword>
<dbReference type="InterPro" id="IPR025944">
    <property type="entry name" value="Sigma_54_int_dom_CS"/>
</dbReference>
<dbReference type="InterPro" id="IPR009057">
    <property type="entry name" value="Homeodomain-like_sf"/>
</dbReference>
<evidence type="ECO:0000313" key="7">
    <source>
        <dbReference type="EMBL" id="MDF9409985.1"/>
    </source>
</evidence>
<evidence type="ECO:0000256" key="1">
    <source>
        <dbReference type="ARBA" id="ARBA00022741"/>
    </source>
</evidence>
<evidence type="ECO:0000256" key="3">
    <source>
        <dbReference type="ARBA" id="ARBA00023015"/>
    </source>
</evidence>
<dbReference type="PRINTS" id="PR01590">
    <property type="entry name" value="HTHFIS"/>
</dbReference>
<dbReference type="Pfam" id="PF25601">
    <property type="entry name" value="AAA_lid_14"/>
    <property type="match status" value="1"/>
</dbReference>
<dbReference type="Proteomes" id="UP001154312">
    <property type="component" value="Unassembled WGS sequence"/>
</dbReference>
<accession>A0A9X4JUW7</accession>
<comment type="caution">
    <text evidence="7">The sequence shown here is derived from an EMBL/GenBank/DDBJ whole genome shotgun (WGS) entry which is preliminary data.</text>
</comment>